<dbReference type="OrthoDB" id="3257981at2759"/>
<dbReference type="EMBL" id="KV429041">
    <property type="protein sequence ID" value="KZT72404.1"/>
    <property type="molecule type" value="Genomic_DNA"/>
</dbReference>
<gene>
    <name evidence="1" type="ORF">DAEQUDRAFT_773149</name>
</gene>
<accession>A0A165SS09</accession>
<dbReference type="Proteomes" id="UP000076727">
    <property type="component" value="Unassembled WGS sequence"/>
</dbReference>
<dbReference type="GO" id="GO:0051118">
    <property type="term" value="F:glucan endo-1,3-alpha-glucosidase activity"/>
    <property type="evidence" value="ECO:0007669"/>
    <property type="project" value="InterPro"/>
</dbReference>
<dbReference type="STRING" id="1314783.A0A165SS09"/>
<keyword evidence="1" id="KW-0378">Hydrolase</keyword>
<dbReference type="Gene3D" id="3.20.20.80">
    <property type="entry name" value="Glycosidases"/>
    <property type="match status" value="1"/>
</dbReference>
<dbReference type="AlphaFoldDB" id="A0A165SS09"/>
<dbReference type="Pfam" id="PF03659">
    <property type="entry name" value="Glyco_hydro_71"/>
    <property type="match status" value="1"/>
</dbReference>
<protein>
    <submittedName>
        <fullName evidence="1">Glycoside hydrolase family 71 protein</fullName>
    </submittedName>
</protein>
<sequence>MVGNTYPYTVKDWVDDITLASKHDIDGFALNIGKEDWQIARVTECYEAASRANTARPFKLFLSLDMMSVPGATVDDALLLREHVSRFAQHPHQLKYRGQVLLSTFSGESSLFGQKDLDSAWRFVKEVVEGGDVEVHFIPAWFIDPARYPNITSMNGWPIYLTTQSPRREVHMPLLDGDLPHIKHLGGRTFMAAVSPWFFTHYGPDSWNKNWIYRGDDWLFVRRWEQLVAMRDHVDIVQLISFNDYGESHYVGPIKGAQPNSQAWVTGFPHESWLHLAGYYARAFKDGVYPPIEEDIIYMWARPHLKSAVTQDAVPRPRGWELTDDMIWVIVFAVAPAVVTLSSSDDERDAQVVDVPAGVTKLSHPVDPHGSMRAAVERNGLLVAECAPERDGFRFQERPEVYNFNVYCAMSSSR</sequence>
<reference evidence="1 2" key="1">
    <citation type="journal article" date="2016" name="Mol. Biol. Evol.">
        <title>Comparative Genomics of Early-Diverging Mushroom-Forming Fungi Provides Insights into the Origins of Lignocellulose Decay Capabilities.</title>
        <authorList>
            <person name="Nagy L.G."/>
            <person name="Riley R."/>
            <person name="Tritt A."/>
            <person name="Adam C."/>
            <person name="Daum C."/>
            <person name="Floudas D."/>
            <person name="Sun H."/>
            <person name="Yadav J.S."/>
            <person name="Pangilinan J."/>
            <person name="Larsson K.H."/>
            <person name="Matsuura K."/>
            <person name="Barry K."/>
            <person name="Labutti K."/>
            <person name="Kuo R."/>
            <person name="Ohm R.A."/>
            <person name="Bhattacharya S.S."/>
            <person name="Shirouzu T."/>
            <person name="Yoshinaga Y."/>
            <person name="Martin F.M."/>
            <person name="Grigoriev I.V."/>
            <person name="Hibbett D.S."/>
        </authorList>
    </citation>
    <scope>NUCLEOTIDE SEQUENCE [LARGE SCALE GENOMIC DNA]</scope>
    <source>
        <strain evidence="1 2">L-15889</strain>
    </source>
</reference>
<keyword evidence="2" id="KW-1185">Reference proteome</keyword>
<organism evidence="1 2">
    <name type="scientific">Daedalea quercina L-15889</name>
    <dbReference type="NCBI Taxonomy" id="1314783"/>
    <lineage>
        <taxon>Eukaryota</taxon>
        <taxon>Fungi</taxon>
        <taxon>Dikarya</taxon>
        <taxon>Basidiomycota</taxon>
        <taxon>Agaricomycotina</taxon>
        <taxon>Agaricomycetes</taxon>
        <taxon>Polyporales</taxon>
        <taxon>Fomitopsis</taxon>
    </lineage>
</organism>
<proteinExistence type="predicted"/>
<dbReference type="CDD" id="cd11577">
    <property type="entry name" value="GH71"/>
    <property type="match status" value="1"/>
</dbReference>
<dbReference type="InterPro" id="IPR005197">
    <property type="entry name" value="Glyco_hydro_71"/>
</dbReference>
<evidence type="ECO:0000313" key="1">
    <source>
        <dbReference type="EMBL" id="KZT72404.1"/>
    </source>
</evidence>
<evidence type="ECO:0000313" key="2">
    <source>
        <dbReference type="Proteomes" id="UP000076727"/>
    </source>
</evidence>
<name>A0A165SS09_9APHY</name>